<organism evidence="4 5">
    <name type="scientific">Pyrocoelia pectoralis</name>
    <dbReference type="NCBI Taxonomy" id="417401"/>
    <lineage>
        <taxon>Eukaryota</taxon>
        <taxon>Metazoa</taxon>
        <taxon>Ecdysozoa</taxon>
        <taxon>Arthropoda</taxon>
        <taxon>Hexapoda</taxon>
        <taxon>Insecta</taxon>
        <taxon>Pterygota</taxon>
        <taxon>Neoptera</taxon>
        <taxon>Endopterygota</taxon>
        <taxon>Coleoptera</taxon>
        <taxon>Polyphaga</taxon>
        <taxon>Elateriformia</taxon>
        <taxon>Elateroidea</taxon>
        <taxon>Lampyridae</taxon>
        <taxon>Lampyrinae</taxon>
        <taxon>Pyrocoelia</taxon>
    </lineage>
</organism>
<dbReference type="PANTHER" id="PTHR14614">
    <property type="entry name" value="HEPATOCELLULAR CARCINOMA-ASSOCIATED ANTIGEN"/>
    <property type="match status" value="1"/>
</dbReference>
<comment type="similarity">
    <text evidence="1">Belongs to the class I-like SAM-binding methyltransferase superfamily. EEF2KMT family.</text>
</comment>
<dbReference type="Proteomes" id="UP001329430">
    <property type="component" value="Chromosome 4"/>
</dbReference>
<evidence type="ECO:0000313" key="5">
    <source>
        <dbReference type="Proteomes" id="UP001329430"/>
    </source>
</evidence>
<dbReference type="GO" id="GO:0016740">
    <property type="term" value="F:transferase activity"/>
    <property type="evidence" value="ECO:0007669"/>
    <property type="project" value="UniProtKB-KW"/>
</dbReference>
<dbReference type="Pfam" id="PF10294">
    <property type="entry name" value="Methyltransf_16"/>
    <property type="match status" value="1"/>
</dbReference>
<dbReference type="Pfam" id="PF14904">
    <property type="entry name" value="FAM86"/>
    <property type="match status" value="1"/>
</dbReference>
<evidence type="ECO:0000256" key="1">
    <source>
        <dbReference type="ARBA" id="ARBA00005511"/>
    </source>
</evidence>
<dbReference type="GO" id="GO:0032991">
    <property type="term" value="C:protein-containing complex"/>
    <property type="evidence" value="ECO:0007669"/>
    <property type="project" value="TreeGrafter"/>
</dbReference>
<accession>A0AAN7VF37</accession>
<name>A0AAN7VF37_9COLE</name>
<reference evidence="4 5" key="1">
    <citation type="journal article" date="2024" name="Insects">
        <title>An Improved Chromosome-Level Genome Assembly of the Firefly Pyrocoelia pectoralis.</title>
        <authorList>
            <person name="Fu X."/>
            <person name="Meyer-Rochow V.B."/>
            <person name="Ballantyne L."/>
            <person name="Zhu X."/>
        </authorList>
    </citation>
    <scope>NUCLEOTIDE SEQUENCE [LARGE SCALE GENOMIC DNA]</scope>
    <source>
        <strain evidence="4">XCY_ONT2</strain>
    </source>
</reference>
<dbReference type="AlphaFoldDB" id="A0AAN7VF37"/>
<dbReference type="InterPro" id="IPR029426">
    <property type="entry name" value="FAM86_N"/>
</dbReference>
<dbReference type="PANTHER" id="PTHR14614:SF130">
    <property type="entry name" value="PROTEIN-LYSINE N-METHYLTRANSFERASE EEF2KMT"/>
    <property type="match status" value="1"/>
</dbReference>
<sequence length="332" mass="38112">MCNNDVISELKYVQKQFLCAVPIQRINWKNIFDNFDWKLQEYLISRTVNLTIVLKYPIQISYQKSFLKYLINRLEKNSALRPSDCLYDAFGRVVALRDINPCFKHYFLENEKILSLKENSNFISEGTTGLCSWQASLALSEWCLANTDFFKGKVVLELGSGVGLTGIILALCKAKHIFLTDCHPSVLQVLEENVHLNSELISTETNNIQILKLQWEDIGSNNNLPSVDILIAADVVYDSSLFPFLLNVILHFFKVGTKTFIVACTERNASTLQEFLLLLESNCIRHEELTNCPQHNFLWSTESPIKIFLCTLNRHFAYYPTTVTFNIGIYLQ</sequence>
<dbReference type="Gene3D" id="3.40.50.150">
    <property type="entry name" value="Vaccinia Virus protein VP39"/>
    <property type="match status" value="1"/>
</dbReference>
<dbReference type="InterPro" id="IPR029063">
    <property type="entry name" value="SAM-dependent_MTases_sf"/>
</dbReference>
<feature type="domain" description="FAM86 N-terminal" evidence="3">
    <location>
        <begin position="10"/>
        <end position="92"/>
    </location>
</feature>
<dbReference type="InterPro" id="IPR019410">
    <property type="entry name" value="Methyltransf_16"/>
</dbReference>
<gene>
    <name evidence="4" type="ORF">RI129_006324</name>
</gene>
<dbReference type="CDD" id="cd02440">
    <property type="entry name" value="AdoMet_MTases"/>
    <property type="match status" value="1"/>
</dbReference>
<evidence type="ECO:0000259" key="3">
    <source>
        <dbReference type="Pfam" id="PF14904"/>
    </source>
</evidence>
<evidence type="ECO:0000313" key="4">
    <source>
        <dbReference type="EMBL" id="KAK5645024.1"/>
    </source>
</evidence>
<proteinExistence type="inferred from homology"/>
<evidence type="ECO:0000256" key="2">
    <source>
        <dbReference type="ARBA" id="ARBA00022679"/>
    </source>
</evidence>
<dbReference type="SUPFAM" id="SSF53335">
    <property type="entry name" value="S-adenosyl-L-methionine-dependent methyltransferases"/>
    <property type="match status" value="1"/>
</dbReference>
<comment type="caution">
    <text evidence="4">The sequence shown here is derived from an EMBL/GenBank/DDBJ whole genome shotgun (WGS) entry which is preliminary data.</text>
</comment>
<protein>
    <recommendedName>
        <fullName evidence="3">FAM86 N-terminal domain-containing protein</fullName>
    </recommendedName>
</protein>
<dbReference type="EMBL" id="JAVRBK010000004">
    <property type="protein sequence ID" value="KAK5645024.1"/>
    <property type="molecule type" value="Genomic_DNA"/>
</dbReference>
<keyword evidence="5" id="KW-1185">Reference proteome</keyword>
<keyword evidence="2" id="KW-0808">Transferase</keyword>